<protein>
    <submittedName>
        <fullName evidence="8">Flagellar motor switch protein FliM</fullName>
    </submittedName>
</protein>
<dbReference type="GO" id="GO:0097588">
    <property type="term" value="P:archaeal or bacterial-type flagellum-dependent cell motility"/>
    <property type="evidence" value="ECO:0007669"/>
    <property type="project" value="UniProtKB-KW"/>
</dbReference>
<dbReference type="SUPFAM" id="SSF101801">
    <property type="entry name" value="Surface presentation of antigens (SPOA)"/>
    <property type="match status" value="1"/>
</dbReference>
<name>A0A517QPK4_9PLAN</name>
<keyword evidence="4" id="KW-0283">Flagellar rotation</keyword>
<dbReference type="Proteomes" id="UP000315724">
    <property type="component" value="Chromosome"/>
</dbReference>
<keyword evidence="2" id="KW-1003">Cell membrane</keyword>
<proteinExistence type="predicted"/>
<feature type="domain" description="Flagellar motor switch protein FliN-like C-terminal" evidence="7">
    <location>
        <begin position="237"/>
        <end position="305"/>
    </location>
</feature>
<keyword evidence="8" id="KW-0969">Cilium</keyword>
<comment type="function">
    <text evidence="6">FliM is one of three proteins (FliG, FliN, FliM) that forms the rotor-mounted switch complex (C ring), located at the base of the basal body. This complex interacts with the CheY and CheZ chemotaxis proteins, in addition to contacting components of the motor that determine the direction of flagellar rotation.</text>
</comment>
<evidence type="ECO:0000256" key="6">
    <source>
        <dbReference type="ARBA" id="ARBA00025044"/>
    </source>
</evidence>
<comment type="subcellular location">
    <subcellularLocation>
        <location evidence="1">Cell membrane</location>
        <topology evidence="1">Peripheral membrane protein</topology>
    </subcellularLocation>
</comment>
<evidence type="ECO:0000256" key="2">
    <source>
        <dbReference type="ARBA" id="ARBA00022475"/>
    </source>
</evidence>
<keyword evidence="8" id="KW-0282">Flagellum</keyword>
<evidence type="ECO:0000256" key="5">
    <source>
        <dbReference type="ARBA" id="ARBA00023136"/>
    </source>
</evidence>
<dbReference type="EMBL" id="CP036267">
    <property type="protein sequence ID" value="QDT33578.1"/>
    <property type="molecule type" value="Genomic_DNA"/>
</dbReference>
<keyword evidence="5" id="KW-0472">Membrane</keyword>
<dbReference type="Pfam" id="PF01052">
    <property type="entry name" value="FliMN_C"/>
    <property type="match status" value="1"/>
</dbReference>
<sequence length="307" mass="34502">MIVSTTFCSKNSMFSNAKGLAEMFERLDFQTPRRPNAGSSRVLQQWHTEICTRTQERWETLITNDFQIHAHSMEPVTEHRAMQELPADGVGARISLGISGMPCLVVVSGRLGRVLVEYVLNIQGKDWPKPTPFSPTEIAILEILFENISDAMSESWPGTEPIPTTYQEFIEKPRRARMFANGTDLLVAKIRITSDYGEETLHWLMPKHPLEDQISQEFATVLPASDHDLAAMVAVTENIPKEIVVELGSVELKMSEITELWDGDVLMLNQSAFQPLIASIDERPKWKVTPVTVGPRLGFQVVEAIDD</sequence>
<dbReference type="Gene3D" id="3.40.1550.10">
    <property type="entry name" value="CheC-like"/>
    <property type="match status" value="1"/>
</dbReference>
<evidence type="ECO:0000256" key="4">
    <source>
        <dbReference type="ARBA" id="ARBA00022779"/>
    </source>
</evidence>
<reference evidence="8 9" key="1">
    <citation type="submission" date="2019-02" db="EMBL/GenBank/DDBJ databases">
        <title>Deep-cultivation of Planctomycetes and their phenomic and genomic characterization uncovers novel biology.</title>
        <authorList>
            <person name="Wiegand S."/>
            <person name="Jogler M."/>
            <person name="Boedeker C."/>
            <person name="Pinto D."/>
            <person name="Vollmers J."/>
            <person name="Rivas-Marin E."/>
            <person name="Kohn T."/>
            <person name="Peeters S.H."/>
            <person name="Heuer A."/>
            <person name="Rast P."/>
            <person name="Oberbeckmann S."/>
            <person name="Bunk B."/>
            <person name="Jeske O."/>
            <person name="Meyerdierks A."/>
            <person name="Storesund J.E."/>
            <person name="Kallscheuer N."/>
            <person name="Luecker S."/>
            <person name="Lage O.M."/>
            <person name="Pohl T."/>
            <person name="Merkel B.J."/>
            <person name="Hornburger P."/>
            <person name="Mueller R.-W."/>
            <person name="Bruemmer F."/>
            <person name="Labrenz M."/>
            <person name="Spormann A.M."/>
            <person name="Op den Camp H."/>
            <person name="Overmann J."/>
            <person name="Amann R."/>
            <person name="Jetten M.S.M."/>
            <person name="Mascher T."/>
            <person name="Medema M.H."/>
            <person name="Devos D.P."/>
            <person name="Kaster A.-K."/>
            <person name="Ovreas L."/>
            <person name="Rohde M."/>
            <person name="Galperin M.Y."/>
            <person name="Jogler C."/>
        </authorList>
    </citation>
    <scope>NUCLEOTIDE SEQUENCE [LARGE SCALE GENOMIC DNA]</scope>
    <source>
        <strain evidence="8 9">Mal48</strain>
    </source>
</reference>
<evidence type="ECO:0000259" key="7">
    <source>
        <dbReference type="Pfam" id="PF01052"/>
    </source>
</evidence>
<dbReference type="OrthoDB" id="214930at2"/>
<dbReference type="GO" id="GO:0006935">
    <property type="term" value="P:chemotaxis"/>
    <property type="evidence" value="ECO:0007669"/>
    <property type="project" value="UniProtKB-KW"/>
</dbReference>
<evidence type="ECO:0000313" key="8">
    <source>
        <dbReference type="EMBL" id="QDT33578.1"/>
    </source>
</evidence>
<evidence type="ECO:0000313" key="9">
    <source>
        <dbReference type="Proteomes" id="UP000315724"/>
    </source>
</evidence>
<dbReference type="InterPro" id="IPR036429">
    <property type="entry name" value="SpoA-like_sf"/>
</dbReference>
<dbReference type="Gene3D" id="2.30.330.10">
    <property type="entry name" value="SpoA-like"/>
    <property type="match status" value="1"/>
</dbReference>
<gene>
    <name evidence="8" type="ORF">Mal48_28310</name>
</gene>
<dbReference type="InterPro" id="IPR028976">
    <property type="entry name" value="CheC-like_sf"/>
</dbReference>
<keyword evidence="3" id="KW-0145">Chemotaxis</keyword>
<organism evidence="8 9">
    <name type="scientific">Thalassoglobus polymorphus</name>
    <dbReference type="NCBI Taxonomy" id="2527994"/>
    <lineage>
        <taxon>Bacteria</taxon>
        <taxon>Pseudomonadati</taxon>
        <taxon>Planctomycetota</taxon>
        <taxon>Planctomycetia</taxon>
        <taxon>Planctomycetales</taxon>
        <taxon>Planctomycetaceae</taxon>
        <taxon>Thalassoglobus</taxon>
    </lineage>
</organism>
<keyword evidence="9" id="KW-1185">Reference proteome</keyword>
<dbReference type="AlphaFoldDB" id="A0A517QPK4"/>
<dbReference type="InterPro" id="IPR001543">
    <property type="entry name" value="FliN-like_C"/>
</dbReference>
<evidence type="ECO:0000256" key="3">
    <source>
        <dbReference type="ARBA" id="ARBA00022500"/>
    </source>
</evidence>
<dbReference type="KEGG" id="tpol:Mal48_28310"/>
<evidence type="ECO:0000256" key="1">
    <source>
        <dbReference type="ARBA" id="ARBA00004202"/>
    </source>
</evidence>
<keyword evidence="8" id="KW-0966">Cell projection</keyword>
<accession>A0A517QPK4</accession>
<dbReference type="GO" id="GO:0005886">
    <property type="term" value="C:plasma membrane"/>
    <property type="evidence" value="ECO:0007669"/>
    <property type="project" value="UniProtKB-SubCell"/>
</dbReference>